<dbReference type="PANTHER" id="PTHR30582">
    <property type="entry name" value="L,D-TRANSPEPTIDASE"/>
    <property type="match status" value="1"/>
</dbReference>
<dbReference type="Pfam" id="PF03734">
    <property type="entry name" value="YkuD"/>
    <property type="match status" value="1"/>
</dbReference>
<dbReference type="GO" id="GO:0008360">
    <property type="term" value="P:regulation of cell shape"/>
    <property type="evidence" value="ECO:0007669"/>
    <property type="project" value="UniProtKB-UniRule"/>
</dbReference>
<evidence type="ECO:0000256" key="4">
    <source>
        <dbReference type="ARBA" id="ARBA00022984"/>
    </source>
</evidence>
<keyword evidence="3 7" id="KW-0133">Cell shape</keyword>
<dbReference type="CDD" id="cd16913">
    <property type="entry name" value="YkuD_like"/>
    <property type="match status" value="1"/>
</dbReference>
<protein>
    <submittedName>
        <fullName evidence="10">L,D-transpeptidase</fullName>
    </submittedName>
</protein>
<dbReference type="Gene3D" id="2.60.40.3780">
    <property type="match status" value="1"/>
</dbReference>
<dbReference type="EMBL" id="SSGD01000046">
    <property type="protein sequence ID" value="TXI56787.1"/>
    <property type="molecule type" value="Genomic_DNA"/>
</dbReference>
<dbReference type="SUPFAM" id="SSF141523">
    <property type="entry name" value="L,D-transpeptidase catalytic domain-like"/>
    <property type="match status" value="1"/>
</dbReference>
<dbReference type="InterPro" id="IPR050979">
    <property type="entry name" value="LD-transpeptidase"/>
</dbReference>
<dbReference type="GO" id="GO:0005576">
    <property type="term" value="C:extracellular region"/>
    <property type="evidence" value="ECO:0007669"/>
    <property type="project" value="TreeGrafter"/>
</dbReference>
<dbReference type="GO" id="GO:0071972">
    <property type="term" value="F:peptidoglycan L,D-transpeptidase activity"/>
    <property type="evidence" value="ECO:0007669"/>
    <property type="project" value="TreeGrafter"/>
</dbReference>
<evidence type="ECO:0000256" key="7">
    <source>
        <dbReference type="PROSITE-ProRule" id="PRU01373"/>
    </source>
</evidence>
<comment type="pathway">
    <text evidence="1 7">Cell wall biogenesis; peptidoglycan biosynthesis.</text>
</comment>
<dbReference type="GO" id="GO:0071555">
    <property type="term" value="P:cell wall organization"/>
    <property type="evidence" value="ECO:0007669"/>
    <property type="project" value="UniProtKB-UniRule"/>
</dbReference>
<name>A0A5C7Y519_9MYCO</name>
<dbReference type="GO" id="GO:0018104">
    <property type="term" value="P:peptidoglycan-protein cross-linking"/>
    <property type="evidence" value="ECO:0007669"/>
    <property type="project" value="TreeGrafter"/>
</dbReference>
<evidence type="ECO:0000313" key="11">
    <source>
        <dbReference type="Proteomes" id="UP000321797"/>
    </source>
</evidence>
<dbReference type="PROSITE" id="PS52029">
    <property type="entry name" value="LD_TPASE"/>
    <property type="match status" value="1"/>
</dbReference>
<evidence type="ECO:0000256" key="5">
    <source>
        <dbReference type="ARBA" id="ARBA00023315"/>
    </source>
</evidence>
<proteinExistence type="predicted"/>
<evidence type="ECO:0000256" key="6">
    <source>
        <dbReference type="ARBA" id="ARBA00023316"/>
    </source>
</evidence>
<dbReference type="AlphaFoldDB" id="A0A5C7Y519"/>
<accession>A0A5C7Y519</accession>
<evidence type="ECO:0000259" key="9">
    <source>
        <dbReference type="PROSITE" id="PS52029"/>
    </source>
</evidence>
<evidence type="ECO:0000256" key="1">
    <source>
        <dbReference type="ARBA" id="ARBA00004752"/>
    </source>
</evidence>
<organism evidence="10 11">
    <name type="scientific">Mycolicibacter arupensis</name>
    <dbReference type="NCBI Taxonomy" id="342002"/>
    <lineage>
        <taxon>Bacteria</taxon>
        <taxon>Bacillati</taxon>
        <taxon>Actinomycetota</taxon>
        <taxon>Actinomycetes</taxon>
        <taxon>Mycobacteriales</taxon>
        <taxon>Mycobacteriaceae</taxon>
        <taxon>Mycolicibacter</taxon>
    </lineage>
</organism>
<dbReference type="Proteomes" id="UP000321797">
    <property type="component" value="Unassembled WGS sequence"/>
</dbReference>
<evidence type="ECO:0000313" key="10">
    <source>
        <dbReference type="EMBL" id="TXI56787.1"/>
    </source>
</evidence>
<dbReference type="InterPro" id="IPR038063">
    <property type="entry name" value="Transpep_catalytic_dom"/>
</dbReference>
<feature type="domain" description="L,D-TPase catalytic" evidence="9">
    <location>
        <begin position="284"/>
        <end position="405"/>
    </location>
</feature>
<dbReference type="Pfam" id="PF17964">
    <property type="entry name" value="Big_10"/>
    <property type="match status" value="1"/>
</dbReference>
<feature type="active site" description="Nucleophile" evidence="7">
    <location>
        <position position="381"/>
    </location>
</feature>
<evidence type="ECO:0000256" key="8">
    <source>
        <dbReference type="SAM" id="MobiDB-lite"/>
    </source>
</evidence>
<keyword evidence="2" id="KW-0808">Transferase</keyword>
<sequence>MGCTTVSASPCTRSRCSSGARCRPGVTNIAGGRAFGPVSWNAVTLNRRQALAALAAGVLAPTAVAGCFGRSGNSAEKAPPPAPTLVFEPALEDGAIADVLPTAPVGITVRDGWFQRVALTSPAGKVLAGTFNRERTRYTVTEPLGYDAAYTWSGSVVGHDGNAVAVSGRITTIAPSVVIDGGFQLADGQTVGIAAPVILQFDGPIADKPAVERALSVVTEPPVEGGWAWLPDEVQGARVHWRSREYFPAGTTVSVSAKLYGLAFGDGAYGAQDMSLDFAIGRRQVVKAEVSSHRIQVVRDEGVIMDFPCSYGQADKARNITRNGVHVVSEKYADFYMSNPAAGYSNIHERWAVRISNNGEFIHANPSSAGAQGNTNVTNGCINLSTEDAEQYFYSAIYGDPVEVTGSSIELSYADGDIWDWAVDWDTWVSMSALSDPEPTRTSLPSAAPATPTDAPTLSGTPTTTTTTSPAPGG</sequence>
<comment type="caution">
    <text evidence="10">The sequence shown here is derived from an EMBL/GenBank/DDBJ whole genome shotgun (WGS) entry which is preliminary data.</text>
</comment>
<evidence type="ECO:0000256" key="2">
    <source>
        <dbReference type="ARBA" id="ARBA00022679"/>
    </source>
</evidence>
<evidence type="ECO:0000256" key="3">
    <source>
        <dbReference type="ARBA" id="ARBA00022960"/>
    </source>
</evidence>
<dbReference type="Gene3D" id="2.60.40.3710">
    <property type="match status" value="1"/>
</dbReference>
<dbReference type="UniPathway" id="UPA00219"/>
<feature type="active site" description="Proton donor/acceptor" evidence="7">
    <location>
        <position position="363"/>
    </location>
</feature>
<feature type="compositionally biased region" description="Low complexity" evidence="8">
    <location>
        <begin position="440"/>
        <end position="474"/>
    </location>
</feature>
<reference evidence="10 11" key="1">
    <citation type="submission" date="2018-09" db="EMBL/GenBank/DDBJ databases">
        <title>Metagenome Assembled Genomes from an Advanced Water Purification Facility.</title>
        <authorList>
            <person name="Stamps B.W."/>
            <person name="Spear J.R."/>
        </authorList>
    </citation>
    <scope>NUCLEOTIDE SEQUENCE [LARGE SCALE GENOMIC DNA]</scope>
    <source>
        <strain evidence="10">Bin_29_2</strain>
    </source>
</reference>
<dbReference type="InterPro" id="IPR005490">
    <property type="entry name" value="LD_TPept_cat_dom"/>
</dbReference>
<keyword evidence="5" id="KW-0012">Acyltransferase</keyword>
<dbReference type="CDD" id="cd13432">
    <property type="entry name" value="LDT_IgD_like_2"/>
    <property type="match status" value="1"/>
</dbReference>
<dbReference type="Gene3D" id="2.40.440.10">
    <property type="entry name" value="L,D-transpeptidase catalytic domain-like"/>
    <property type="match status" value="1"/>
</dbReference>
<gene>
    <name evidence="10" type="ORF">E6Q54_09430</name>
</gene>
<dbReference type="PANTHER" id="PTHR30582:SF2">
    <property type="entry name" value="L,D-TRANSPEPTIDASE YCIB-RELATED"/>
    <property type="match status" value="1"/>
</dbReference>
<keyword evidence="4 7" id="KW-0573">Peptidoglycan synthesis</keyword>
<feature type="region of interest" description="Disordered" evidence="8">
    <location>
        <begin position="435"/>
        <end position="474"/>
    </location>
</feature>
<dbReference type="InterPro" id="IPR041280">
    <property type="entry name" value="Big_10"/>
</dbReference>
<dbReference type="GO" id="GO:0016746">
    <property type="term" value="F:acyltransferase activity"/>
    <property type="evidence" value="ECO:0007669"/>
    <property type="project" value="UniProtKB-KW"/>
</dbReference>
<keyword evidence="6 7" id="KW-0961">Cell wall biogenesis/degradation</keyword>